<evidence type="ECO:0000313" key="11">
    <source>
        <dbReference type="Proteomes" id="UP000005223"/>
    </source>
</evidence>
<dbReference type="InterPro" id="IPR003594">
    <property type="entry name" value="HATPase_dom"/>
</dbReference>
<feature type="transmembrane region" description="Helical" evidence="8">
    <location>
        <begin position="21"/>
        <end position="44"/>
    </location>
</feature>
<dbReference type="SUPFAM" id="SSF55874">
    <property type="entry name" value="ATPase domain of HSP90 chaperone/DNA topoisomerase II/histidine kinase"/>
    <property type="match status" value="1"/>
</dbReference>
<feature type="transmembrane region" description="Helical" evidence="8">
    <location>
        <begin position="56"/>
        <end position="72"/>
    </location>
</feature>
<dbReference type="KEGG" id="mth:MTH_292"/>
<feature type="transmembrane region" description="Helical" evidence="8">
    <location>
        <begin position="103"/>
        <end position="124"/>
    </location>
</feature>
<feature type="transmembrane region" description="Helical" evidence="8">
    <location>
        <begin position="79"/>
        <end position="97"/>
    </location>
</feature>
<keyword evidence="8" id="KW-1133">Transmembrane helix</keyword>
<keyword evidence="11" id="KW-1185">Reference proteome</keyword>
<dbReference type="EMBL" id="AE000666">
    <property type="protein sequence ID" value="AAB84798.1"/>
    <property type="molecule type" value="Genomic_DNA"/>
</dbReference>
<evidence type="ECO:0000256" key="3">
    <source>
        <dbReference type="ARBA" id="ARBA00022553"/>
    </source>
</evidence>
<gene>
    <name evidence="10" type="ordered locus">MTH_292</name>
</gene>
<sequence length="564" mass="62258">MIEMGSAALLRPESLDEKITLSMSISVLTISVMALILWLTGALQTPKVGPFLDKDPTIFMSFILLAAAILALKASRKVTSLVLSLMVLAIQFSGGSQPLHPQAWTVTSMIIISYSTAVILFSIERYSAAQIISYTAGTVAYALFLSEITGITETEPHFRACITSAAMMVFLAIGLLSTHPSHGVVEPLYSGRIGGYTGRMLIPIVIGSLTLTSFIVISGSSHIPFSADVFLATLNLALLIVIITFTAYKLNVVDYERIKNQRKSQRMWRFFRNVVDNLEEAVAVLDRNGEVLHSNTAMKNLELDLRRLWRENLEGKDLPQPIGTIRSGGRYFTGWAIPLDDGGIISLMDISGLVEVQEDLRSSLREKEALLRELQHRVRNNLQIITSLINIQLQDADGPVKEALLATQTRVRAMTIIQESLYSTDGYSSVHIESCISRMTEHLKSLLGAHGVGFNIRADLRLNLETAMPLCLMVNELVTNAIKHAFPEGKGEVHIEIDEGESGYHMRFADDGIGFSGEGEGTGLKLVRILVEQLEGDLKILVDEEKGGTEILVPFRELQYRERT</sequence>
<evidence type="ECO:0000256" key="4">
    <source>
        <dbReference type="ARBA" id="ARBA00022679"/>
    </source>
</evidence>
<feature type="transmembrane region" description="Helical" evidence="8">
    <location>
        <begin position="196"/>
        <end position="217"/>
    </location>
</feature>
<dbReference type="PIR" id="B69137">
    <property type="entry name" value="B69137"/>
</dbReference>
<keyword evidence="7" id="KW-0067">ATP-binding</keyword>
<proteinExistence type="predicted"/>
<dbReference type="AlphaFoldDB" id="O26392"/>
<evidence type="ECO:0000256" key="2">
    <source>
        <dbReference type="ARBA" id="ARBA00012438"/>
    </source>
</evidence>
<accession>O26392</accession>
<feature type="transmembrane region" description="Helical" evidence="8">
    <location>
        <begin position="131"/>
        <end position="151"/>
    </location>
</feature>
<protein>
    <recommendedName>
        <fullName evidence="2">histidine kinase</fullName>
        <ecNumber evidence="2">2.7.13.3</ecNumber>
    </recommendedName>
</protein>
<evidence type="ECO:0000256" key="5">
    <source>
        <dbReference type="ARBA" id="ARBA00022741"/>
    </source>
</evidence>
<organism evidence="10 11">
    <name type="scientific">Methanothermobacter thermautotrophicus (strain ATCC 29096 / DSM 1053 / JCM 10044 / NBRC 100330 / Delta H)</name>
    <name type="common">Methanobacterium thermoautotrophicum</name>
    <dbReference type="NCBI Taxonomy" id="187420"/>
    <lineage>
        <taxon>Archaea</taxon>
        <taxon>Methanobacteriati</taxon>
        <taxon>Methanobacteriota</taxon>
        <taxon>Methanomada group</taxon>
        <taxon>Methanobacteria</taxon>
        <taxon>Methanobacteriales</taxon>
        <taxon>Methanobacteriaceae</taxon>
        <taxon>Methanothermobacter</taxon>
    </lineage>
</organism>
<dbReference type="HOGENOM" id="CLU_480319_0_0_2"/>
<dbReference type="Pfam" id="PF02518">
    <property type="entry name" value="HATPase_c"/>
    <property type="match status" value="1"/>
</dbReference>
<keyword evidence="8" id="KW-0472">Membrane</keyword>
<dbReference type="STRING" id="187420.MTH_292"/>
<keyword evidence="4" id="KW-0808">Transferase</keyword>
<feature type="transmembrane region" description="Helical" evidence="8">
    <location>
        <begin position="229"/>
        <end position="248"/>
    </location>
</feature>
<evidence type="ECO:0000256" key="7">
    <source>
        <dbReference type="ARBA" id="ARBA00022840"/>
    </source>
</evidence>
<dbReference type="InterPro" id="IPR036890">
    <property type="entry name" value="HATPase_C_sf"/>
</dbReference>
<evidence type="ECO:0000259" key="9">
    <source>
        <dbReference type="PROSITE" id="PS50109"/>
    </source>
</evidence>
<dbReference type="Gene3D" id="3.30.450.20">
    <property type="entry name" value="PAS domain"/>
    <property type="match status" value="1"/>
</dbReference>
<keyword evidence="3" id="KW-0597">Phosphoprotein</keyword>
<keyword evidence="5" id="KW-0547">Nucleotide-binding</keyword>
<dbReference type="PANTHER" id="PTHR41523:SF8">
    <property type="entry name" value="ETHYLENE RESPONSE SENSOR PROTEIN"/>
    <property type="match status" value="1"/>
</dbReference>
<evidence type="ECO:0000256" key="1">
    <source>
        <dbReference type="ARBA" id="ARBA00000085"/>
    </source>
</evidence>
<reference evidence="10 11" key="1">
    <citation type="journal article" date="1997" name="J. Bacteriol.">
        <title>Complete genome sequence of Methanobacterium thermoautotrophicum deltaH: functional analysis and comparative genomics.</title>
        <authorList>
            <person name="Smith D.R."/>
            <person name="Doucette-Stamm L.A."/>
            <person name="Deloughery C."/>
            <person name="Lee H.-M."/>
            <person name="Dubois J."/>
            <person name="Aldredge T."/>
            <person name="Bashirzadeh R."/>
            <person name="Blakely D."/>
            <person name="Cook R."/>
            <person name="Gilbert K."/>
            <person name="Harrison D."/>
            <person name="Hoang L."/>
            <person name="Keagle P."/>
            <person name="Lumm W."/>
            <person name="Pothier B."/>
            <person name="Qiu D."/>
            <person name="Spadafora R."/>
            <person name="Vicare R."/>
            <person name="Wang Y."/>
            <person name="Wierzbowski J."/>
            <person name="Gibson R."/>
            <person name="Jiwani N."/>
            <person name="Caruso A."/>
            <person name="Bush D."/>
            <person name="Safer H."/>
            <person name="Patwell D."/>
            <person name="Prabhakar S."/>
            <person name="McDougall S."/>
            <person name="Shimer G."/>
            <person name="Goyal A."/>
            <person name="Pietrovski S."/>
            <person name="Church G.M."/>
            <person name="Daniels C.J."/>
            <person name="Mao J.-i."/>
            <person name="Rice P."/>
            <person name="Nolling J."/>
            <person name="Reeve J.N."/>
        </authorList>
    </citation>
    <scope>NUCLEOTIDE SEQUENCE [LARGE SCALE GENOMIC DNA]</scope>
    <source>
        <strain evidence="11">ATCC 29096 / DSM 1053 / JCM 10044 / NBRC 100330 / Delta H</strain>
    </source>
</reference>
<dbReference type="InterPro" id="IPR005467">
    <property type="entry name" value="His_kinase_dom"/>
</dbReference>
<dbReference type="Proteomes" id="UP000005223">
    <property type="component" value="Chromosome"/>
</dbReference>
<dbReference type="InterPro" id="IPR011495">
    <property type="entry name" value="Sig_transdc_His_kin_sub2_dim/P"/>
</dbReference>
<feature type="transmembrane region" description="Helical" evidence="8">
    <location>
        <begin position="157"/>
        <end position="176"/>
    </location>
</feature>
<feature type="domain" description="Histidine kinase" evidence="9">
    <location>
        <begin position="373"/>
        <end position="559"/>
    </location>
</feature>
<evidence type="ECO:0000256" key="6">
    <source>
        <dbReference type="ARBA" id="ARBA00022777"/>
    </source>
</evidence>
<comment type="catalytic activity">
    <reaction evidence="1">
        <text>ATP + protein L-histidine = ADP + protein N-phospho-L-histidine.</text>
        <dbReference type="EC" id="2.7.13.3"/>
    </reaction>
</comment>
<keyword evidence="8" id="KW-0812">Transmembrane</keyword>
<name>O26392_METTH</name>
<dbReference type="EC" id="2.7.13.3" evidence="2"/>
<dbReference type="PROSITE" id="PS50109">
    <property type="entry name" value="HIS_KIN"/>
    <property type="match status" value="1"/>
</dbReference>
<keyword evidence="6 10" id="KW-0418">Kinase</keyword>
<dbReference type="Gene3D" id="3.30.565.10">
    <property type="entry name" value="Histidine kinase-like ATPase, C-terminal domain"/>
    <property type="match status" value="1"/>
</dbReference>
<dbReference type="GO" id="GO:0004673">
    <property type="term" value="F:protein histidine kinase activity"/>
    <property type="evidence" value="ECO:0007669"/>
    <property type="project" value="UniProtKB-EC"/>
</dbReference>
<dbReference type="GO" id="GO:0005524">
    <property type="term" value="F:ATP binding"/>
    <property type="evidence" value="ECO:0007669"/>
    <property type="project" value="UniProtKB-KW"/>
</dbReference>
<dbReference type="InParanoid" id="O26392"/>
<dbReference type="EnsemblBacteria" id="AAB84798">
    <property type="protein sequence ID" value="AAB84798"/>
    <property type="gene ID" value="MTH_292"/>
</dbReference>
<dbReference type="PaxDb" id="187420-MTH_292"/>
<dbReference type="Pfam" id="PF07568">
    <property type="entry name" value="HisKA_2"/>
    <property type="match status" value="1"/>
</dbReference>
<evidence type="ECO:0000313" key="10">
    <source>
        <dbReference type="EMBL" id="AAB84798.1"/>
    </source>
</evidence>
<dbReference type="SMART" id="SM00387">
    <property type="entry name" value="HATPase_c"/>
    <property type="match status" value="1"/>
</dbReference>
<dbReference type="PANTHER" id="PTHR41523">
    <property type="entry name" value="TWO-COMPONENT SYSTEM SENSOR PROTEIN"/>
    <property type="match status" value="1"/>
</dbReference>
<evidence type="ECO:0000256" key="8">
    <source>
        <dbReference type="SAM" id="Phobius"/>
    </source>
</evidence>